<proteinExistence type="predicted"/>
<dbReference type="InterPro" id="IPR011990">
    <property type="entry name" value="TPR-like_helical_dom_sf"/>
</dbReference>
<evidence type="ECO:0000313" key="5">
    <source>
        <dbReference type="EMBL" id="ETX14337.1"/>
    </source>
</evidence>
<feature type="region of interest" description="Disordered" evidence="3">
    <location>
        <begin position="137"/>
        <end position="157"/>
    </location>
</feature>
<dbReference type="RefSeq" id="WP_037262725.1">
    <property type="nucleotide sequence ID" value="NZ_JALZ01000011.1"/>
</dbReference>
<dbReference type="EMBL" id="JALZ01000011">
    <property type="protein sequence ID" value="ETX14337.1"/>
    <property type="molecule type" value="Genomic_DNA"/>
</dbReference>
<dbReference type="eggNOG" id="COG4235">
    <property type="taxonomic scope" value="Bacteria"/>
</dbReference>
<dbReference type="Pfam" id="PF13431">
    <property type="entry name" value="TPR_17"/>
    <property type="match status" value="1"/>
</dbReference>
<dbReference type="Proteomes" id="UP000022447">
    <property type="component" value="Unassembled WGS sequence"/>
</dbReference>
<dbReference type="SUPFAM" id="SSF48452">
    <property type="entry name" value="TPR-like"/>
    <property type="match status" value="1"/>
</dbReference>
<feature type="coiled-coil region" evidence="2">
    <location>
        <begin position="375"/>
        <end position="402"/>
    </location>
</feature>
<dbReference type="OrthoDB" id="9815847at2"/>
<dbReference type="PATRIC" id="fig|1449350.3.peg.2404"/>
<gene>
    <name evidence="5" type="ORF">OCH239_03320</name>
</gene>
<dbReference type="AlphaFoldDB" id="X7EEJ0"/>
<dbReference type="Gene3D" id="1.25.40.10">
    <property type="entry name" value="Tetratricopeptide repeat domain"/>
    <property type="match status" value="1"/>
</dbReference>
<dbReference type="NCBIfam" id="TIGR03142">
    <property type="entry name" value="cytochro_ccmI"/>
    <property type="match status" value="1"/>
</dbReference>
<evidence type="ECO:0000256" key="1">
    <source>
        <dbReference type="ARBA" id="ARBA00022748"/>
    </source>
</evidence>
<keyword evidence="4" id="KW-0812">Transmembrane</keyword>
<evidence type="ECO:0000256" key="3">
    <source>
        <dbReference type="SAM" id="MobiDB-lite"/>
    </source>
</evidence>
<organism evidence="5 6">
    <name type="scientific">Roseivivax halodurans JCM 10272</name>
    <dbReference type="NCBI Taxonomy" id="1449350"/>
    <lineage>
        <taxon>Bacteria</taxon>
        <taxon>Pseudomonadati</taxon>
        <taxon>Pseudomonadota</taxon>
        <taxon>Alphaproteobacteria</taxon>
        <taxon>Rhodobacterales</taxon>
        <taxon>Roseobacteraceae</taxon>
        <taxon>Roseivivax</taxon>
    </lineage>
</organism>
<feature type="transmembrane region" description="Helical" evidence="4">
    <location>
        <begin position="6"/>
        <end position="24"/>
    </location>
</feature>
<evidence type="ECO:0000256" key="2">
    <source>
        <dbReference type="SAM" id="Coils"/>
    </source>
</evidence>
<comment type="caution">
    <text evidence="5">The sequence shown here is derived from an EMBL/GenBank/DDBJ whole genome shotgun (WGS) entry which is preliminary data.</text>
</comment>
<protein>
    <submittedName>
        <fullName evidence="5">Cytochrome C</fullName>
    </submittedName>
</protein>
<accession>X7EEJ0</accession>
<feature type="transmembrane region" description="Helical" evidence="4">
    <location>
        <begin position="96"/>
        <end position="116"/>
    </location>
</feature>
<reference evidence="5 6" key="1">
    <citation type="submission" date="2014-01" db="EMBL/GenBank/DDBJ databases">
        <title>Roseivivax halodurans JCM 10272 Genome Sequencing.</title>
        <authorList>
            <person name="Lai Q."/>
            <person name="Li G."/>
            <person name="Shao Z."/>
        </authorList>
    </citation>
    <scope>NUCLEOTIDE SEQUENCE [LARGE SCALE GENOMIC DNA]</scope>
    <source>
        <strain evidence="5 6">JCM 10272</strain>
    </source>
</reference>
<keyword evidence="1" id="KW-0201">Cytochrome c-type biogenesis</keyword>
<dbReference type="GO" id="GO:0017004">
    <property type="term" value="P:cytochrome complex assembly"/>
    <property type="evidence" value="ECO:0007669"/>
    <property type="project" value="UniProtKB-KW"/>
</dbReference>
<keyword evidence="4" id="KW-0472">Membrane</keyword>
<dbReference type="InterPro" id="IPR017560">
    <property type="entry name" value="Cyt_c_biogenesis_CcmI"/>
</dbReference>
<keyword evidence="2" id="KW-0175">Coiled coil</keyword>
<dbReference type="STRING" id="1449350.OCH239_03320"/>
<keyword evidence="6" id="KW-1185">Reference proteome</keyword>
<sequence>MTDFLFLAGALAALVGLLLAFSLLRGRRDTRAGEAFDLHVYRDQLKEVERDRARGVIAEEEAERLRTEVSRRLLAADARVSADSAGSDQPKTFGRAVAALIVAAVVGGGFGLYAWLGAPGYGDLSLKTRIARAEEARASRPAQADAEAQVPDQTNAEASAEYRDLVQRLRGAVAERPDDLQGFQLLARSEAALGNYSAAWKAQRRIVEIRGAEANAKDYADLGDMMVLAAGGYVSPEAESAFRQALERDPQNGPARYYLGLSYAQTGRPDRAFRIWDELLRGSAAGDPWVAPVRGQIEAMAQRAGVTDYRLPEMAAPGPGPSREQMRAAEEMDPGARDEMIRGMVSGLSERLMSDGGSVDEWVRLISSLGVLGERERAAEALEAAEAAYEGEAQALERLRGAARDAGALE</sequence>
<evidence type="ECO:0000313" key="6">
    <source>
        <dbReference type="Proteomes" id="UP000022447"/>
    </source>
</evidence>
<evidence type="ECO:0000256" key="4">
    <source>
        <dbReference type="SAM" id="Phobius"/>
    </source>
</evidence>
<name>X7EEJ0_9RHOB</name>
<keyword evidence="4" id="KW-1133">Transmembrane helix</keyword>